<reference evidence="1 2" key="1">
    <citation type="submission" date="2019-03" db="EMBL/GenBank/DDBJ databases">
        <title>Single cell metagenomics reveals metabolic interactions within the superorganism composed of flagellate Streblomastix strix and complex community of Bacteroidetes bacteria on its surface.</title>
        <authorList>
            <person name="Treitli S.C."/>
            <person name="Kolisko M."/>
            <person name="Husnik F."/>
            <person name="Keeling P."/>
            <person name="Hampl V."/>
        </authorList>
    </citation>
    <scope>NUCLEOTIDE SEQUENCE [LARGE SCALE GENOMIC DNA]</scope>
    <source>
        <strain evidence="1">St1</strain>
    </source>
</reference>
<evidence type="ECO:0000313" key="2">
    <source>
        <dbReference type="Proteomes" id="UP000324575"/>
    </source>
</evidence>
<dbReference type="Proteomes" id="UP000324575">
    <property type="component" value="Unassembled WGS sequence"/>
</dbReference>
<dbReference type="Pfam" id="PF17132">
    <property type="entry name" value="Glyco_hydro_106"/>
    <property type="match status" value="2"/>
</dbReference>
<dbReference type="InterPro" id="IPR029062">
    <property type="entry name" value="Class_I_gatase-like"/>
</dbReference>
<protein>
    <recommendedName>
        <fullName evidence="3">Glycoside hydrolase family 2</fullName>
    </recommendedName>
</protein>
<organism evidence="1 2">
    <name type="scientific">Candidatus Ordinivivax streblomastigis</name>
    <dbReference type="NCBI Taxonomy" id="2540710"/>
    <lineage>
        <taxon>Bacteria</taxon>
        <taxon>Pseudomonadati</taxon>
        <taxon>Bacteroidota</taxon>
        <taxon>Bacteroidia</taxon>
        <taxon>Bacteroidales</taxon>
        <taxon>Candidatus Ordinivivax</taxon>
    </lineage>
</organism>
<dbReference type="PANTHER" id="PTHR36848:SF2">
    <property type="entry name" value="SECRETED PROTEIN"/>
    <property type="match status" value="1"/>
</dbReference>
<gene>
    <name evidence="1" type="ORF">EZS26_003017</name>
</gene>
<dbReference type="InterPro" id="IPR053161">
    <property type="entry name" value="Ulvan_degrading_GH"/>
</dbReference>
<sequence>MKDDRNSTFFSRRTFIKSGLILAAGLPAMRIYPFSASNNTQATGNDRLFALFQQPSDAAKPFVRWWWNGDKLSAEEILRELDVLKEAGIGGVEINPIAFPGGDDLAIPSLTWLSPEWIEMVKVALNGAAERGIICDIIVGSGWPFGAEFLQGDERSQLMTLTSRKVQGAGTIEIEVAELLKEAAPNVNSHKDATSELYALCLAPVQMDKFTPPTWLPLNPLESKVNIQVPAGDHILYALVKVTGFQAVINGAPGAAGPVLNHYNKEAVLKFLNRMSDQLFPELKGMQSFRAMFCDSMELEGANWCPDFIEEFRRRRGYDITPYLPFILFKVGGMGHAIKGGEITNLSDDAKEEVSRTRYDFIITCMEIVRERFLVTYTQWCNQHGFKSRMQPYGNEFHPLEASLNIDIPECETWIWGSDFIKRAAYTNVNKFVASAAHLSGKKIISCEELTNTNVVFNSTLEHVKITGDQSNLSGVNHSILHGFSYSPPAVPFPGWVRYGTFINERNLWWPFFKQWAAYKTRISALLQETEAFADIAVMHPLADMWTIHGPQRDPFPSLQYPPYQYKIWEGIHKNGNSCDYTCESIIIKSIAENGYLKYNNRKYHTLILLEVETMLPETAKALARFVGKGGKLVFVGKEPYKSPGLKNHQKNDKQVAQTISAMKKANPSRVFTVDPPANDVVAWFANIQQQCGIKPYMRIDRPDIRVSQIRHRADGKDIFFVANSSQEQVTLHASFPESKGTPWLWNAETGERFHYPTVSGNTLTIDLPPAASQLIVFDTQDAGVDMPVLPVETAGTELKDWTLRMEHISGTVQQRDIATLFDLSTDESTYSFAGALYYEKKLTGDTSAYHWLDLGKVHGVSEVTLDGESLGCHWYGRHLYRLRDNLSGKTLRIKITTTLGNYFKSTPENKVGYGWTNRQGRTPAGMLGPVKLL</sequence>
<evidence type="ECO:0000313" key="1">
    <source>
        <dbReference type="EMBL" id="KAA6300825.1"/>
    </source>
</evidence>
<proteinExistence type="predicted"/>
<evidence type="ECO:0008006" key="3">
    <source>
        <dbReference type="Google" id="ProtNLM"/>
    </source>
</evidence>
<dbReference type="PROSITE" id="PS51318">
    <property type="entry name" value="TAT"/>
    <property type="match status" value="1"/>
</dbReference>
<accession>A0A5M8NYI7</accession>
<name>A0A5M8NYI7_9BACT</name>
<dbReference type="AlphaFoldDB" id="A0A5M8NYI7"/>
<dbReference type="PANTHER" id="PTHR36848">
    <property type="entry name" value="DNA-BINDING PROTEIN (PUTATIVE SECRETED PROTEIN)-RELATED"/>
    <property type="match status" value="1"/>
</dbReference>
<comment type="caution">
    <text evidence="1">The sequence shown here is derived from an EMBL/GenBank/DDBJ whole genome shotgun (WGS) entry which is preliminary data.</text>
</comment>
<dbReference type="InterPro" id="IPR006311">
    <property type="entry name" value="TAT_signal"/>
</dbReference>
<dbReference type="EMBL" id="SNRX01000045">
    <property type="protein sequence ID" value="KAA6300825.1"/>
    <property type="molecule type" value="Genomic_DNA"/>
</dbReference>
<dbReference type="Gene3D" id="3.40.50.880">
    <property type="match status" value="1"/>
</dbReference>